<reference evidence="2" key="1">
    <citation type="submission" date="2022-11" db="UniProtKB">
        <authorList>
            <consortium name="WormBaseParasite"/>
        </authorList>
    </citation>
    <scope>IDENTIFICATION</scope>
</reference>
<dbReference type="WBParaSite" id="nRc.2.0.1.t32019-RA">
    <property type="protein sequence ID" value="nRc.2.0.1.t32019-RA"/>
    <property type="gene ID" value="nRc.2.0.1.g32019"/>
</dbReference>
<protein>
    <submittedName>
        <fullName evidence="2">Uncharacterized protein</fullName>
    </submittedName>
</protein>
<dbReference type="Proteomes" id="UP000887565">
    <property type="component" value="Unplaced"/>
</dbReference>
<sequence length="69" mass="7842">MTPTTWLKKDNPRCYDNSKVERAKVREDTIEECLEEAIEIRIIVWSEGPKAQAPHLLTASPGRPFKGSC</sequence>
<evidence type="ECO:0000313" key="2">
    <source>
        <dbReference type="WBParaSite" id="nRc.2.0.1.t32019-RA"/>
    </source>
</evidence>
<evidence type="ECO:0000313" key="1">
    <source>
        <dbReference type="Proteomes" id="UP000887565"/>
    </source>
</evidence>
<name>A0A915K130_ROMCU</name>
<accession>A0A915K130</accession>
<organism evidence="1 2">
    <name type="scientific">Romanomermis culicivorax</name>
    <name type="common">Nematode worm</name>
    <dbReference type="NCBI Taxonomy" id="13658"/>
    <lineage>
        <taxon>Eukaryota</taxon>
        <taxon>Metazoa</taxon>
        <taxon>Ecdysozoa</taxon>
        <taxon>Nematoda</taxon>
        <taxon>Enoplea</taxon>
        <taxon>Dorylaimia</taxon>
        <taxon>Mermithida</taxon>
        <taxon>Mermithoidea</taxon>
        <taxon>Mermithidae</taxon>
        <taxon>Romanomermis</taxon>
    </lineage>
</organism>
<proteinExistence type="predicted"/>
<dbReference type="AlphaFoldDB" id="A0A915K130"/>
<keyword evidence="1" id="KW-1185">Reference proteome</keyword>